<evidence type="ECO:0000313" key="2">
    <source>
        <dbReference type="EMBL" id="KAK5579618.1"/>
    </source>
</evidence>
<protein>
    <recommendedName>
        <fullName evidence="4">FNIP repeat-containing protein</fullName>
    </recommendedName>
</protein>
<organism evidence="2 3">
    <name type="scientific">Dictyostelium firmibasis</name>
    <dbReference type="NCBI Taxonomy" id="79012"/>
    <lineage>
        <taxon>Eukaryota</taxon>
        <taxon>Amoebozoa</taxon>
        <taxon>Evosea</taxon>
        <taxon>Eumycetozoa</taxon>
        <taxon>Dictyostelia</taxon>
        <taxon>Dictyosteliales</taxon>
        <taxon>Dictyosteliaceae</taxon>
        <taxon>Dictyostelium</taxon>
    </lineage>
</organism>
<sequence>MEESKENNILFFKIWRNIVIKEIIFEHLRLFKRNYYFKISDLNGFINKKNKYYVKKIEINFSKEISNDTFSKYLNCTNLIFSNKFNKSINNLKITCNLKHIEFGNTFDQPINPLDQIFLSNNSIETIKFGNNFNQLLKFNSSSINNEQFIQLKSLKLGMFFNKPLLEIPNSITDLEFGREFNQNFSFDKESKLKSLKFIGKFDMNLTVGKLPSSLKILYLSNDFSRKLTKGMLPDNLEELYFSSNYNQELIPNESIPLSLTLIKLSFAFNKELVPGVFPPNIKTIIFGESFSKPLKIGVIPNSVTTLKLPKFYKPFLTYLPQRPQISELYSIPPNSYKNLTFF</sequence>
<dbReference type="InterPro" id="IPR008615">
    <property type="entry name" value="FNIP"/>
</dbReference>
<dbReference type="InterPro" id="IPR051251">
    <property type="entry name" value="STK_FNIP-Repeat"/>
</dbReference>
<evidence type="ECO:0000256" key="1">
    <source>
        <dbReference type="ARBA" id="ARBA00022737"/>
    </source>
</evidence>
<accession>A0AAN7UE26</accession>
<dbReference type="Pfam" id="PF05725">
    <property type="entry name" value="FNIP"/>
    <property type="match status" value="3"/>
</dbReference>
<keyword evidence="1" id="KW-0677">Repeat</keyword>
<keyword evidence="3" id="KW-1185">Reference proteome</keyword>
<dbReference type="PANTHER" id="PTHR32134:SF169">
    <property type="entry name" value="FNIP REPEAT-CONTAINING PROTEIN-RELATED"/>
    <property type="match status" value="1"/>
</dbReference>
<dbReference type="SUPFAM" id="SSF52058">
    <property type="entry name" value="L domain-like"/>
    <property type="match status" value="1"/>
</dbReference>
<dbReference type="PANTHER" id="PTHR32134">
    <property type="entry name" value="FNIP REPEAT-CONTAINING PROTEIN"/>
    <property type="match status" value="1"/>
</dbReference>
<dbReference type="EMBL" id="JAVFKY010000003">
    <property type="protein sequence ID" value="KAK5579618.1"/>
    <property type="molecule type" value="Genomic_DNA"/>
</dbReference>
<dbReference type="Proteomes" id="UP001344447">
    <property type="component" value="Unassembled WGS sequence"/>
</dbReference>
<comment type="caution">
    <text evidence="2">The sequence shown here is derived from an EMBL/GenBank/DDBJ whole genome shotgun (WGS) entry which is preliminary data.</text>
</comment>
<reference evidence="2 3" key="1">
    <citation type="submission" date="2023-11" db="EMBL/GenBank/DDBJ databases">
        <title>Dfirmibasis_genome.</title>
        <authorList>
            <person name="Edelbroek B."/>
            <person name="Kjellin J."/>
            <person name="Jerlstrom-Hultqvist J."/>
            <person name="Soderbom F."/>
        </authorList>
    </citation>
    <scope>NUCLEOTIDE SEQUENCE [LARGE SCALE GENOMIC DNA]</scope>
    <source>
        <strain evidence="2 3">TNS-C-14</strain>
    </source>
</reference>
<evidence type="ECO:0008006" key="4">
    <source>
        <dbReference type="Google" id="ProtNLM"/>
    </source>
</evidence>
<evidence type="ECO:0000313" key="3">
    <source>
        <dbReference type="Proteomes" id="UP001344447"/>
    </source>
</evidence>
<gene>
    <name evidence="2" type="ORF">RB653_009303</name>
</gene>
<name>A0AAN7UE26_9MYCE</name>
<dbReference type="AlphaFoldDB" id="A0AAN7UE26"/>
<proteinExistence type="predicted"/>